<keyword evidence="1" id="KW-0694">RNA-binding</keyword>
<reference evidence="4 5" key="1">
    <citation type="submission" date="2020-12" db="EMBL/GenBank/DDBJ databases">
        <title>Concerted genomic and epigenomic changes stabilize Arabidopsis allopolyploids.</title>
        <authorList>
            <person name="Chen Z."/>
        </authorList>
    </citation>
    <scope>NUCLEOTIDE SEQUENCE [LARGE SCALE GENOMIC DNA]</scope>
    <source>
        <strain evidence="4">As9502</strain>
        <tissue evidence="4">Leaf</tissue>
    </source>
</reference>
<evidence type="ECO:0000259" key="3">
    <source>
        <dbReference type="PROSITE" id="PS50102"/>
    </source>
</evidence>
<keyword evidence="5" id="KW-1185">Reference proteome</keyword>
<dbReference type="InterPro" id="IPR000504">
    <property type="entry name" value="RRM_dom"/>
</dbReference>
<protein>
    <submittedName>
        <fullName evidence="4">RNA recognition motif domain</fullName>
    </submittedName>
</protein>
<feature type="compositionally biased region" description="Basic residues" evidence="2">
    <location>
        <begin position="309"/>
        <end position="337"/>
    </location>
</feature>
<evidence type="ECO:0000256" key="2">
    <source>
        <dbReference type="SAM" id="MobiDB-lite"/>
    </source>
</evidence>
<dbReference type="Pfam" id="PF00076">
    <property type="entry name" value="RRM_1"/>
    <property type="match status" value="1"/>
</dbReference>
<dbReference type="EMBL" id="JAEFBJ010000008">
    <property type="protein sequence ID" value="KAG7581208.1"/>
    <property type="molecule type" value="Genomic_DNA"/>
</dbReference>
<evidence type="ECO:0000313" key="5">
    <source>
        <dbReference type="Proteomes" id="UP000694251"/>
    </source>
</evidence>
<accession>A0A8T2B2P6</accession>
<feature type="compositionally biased region" description="Basic residues" evidence="2">
    <location>
        <begin position="292"/>
        <end position="302"/>
    </location>
</feature>
<sequence length="350" mass="39651">MRKHVRDVLSFVAERLGRDIDFVCSYLDWPESVHDLENLLLDGHMSPALRFYLSDSLMGMRLFSVKIENPHLLAPTWWYQNGWCWAVGLIRQFEALLKQNGQLELDDFQQLQQLYFGLSLACSEIGRIIVTGYGTKLPLEHVEKELKKLYASCGEITDVFIPTTRKSSLWRSGFVYFVGEGAVDKALQLNGSDMGGWTVCAEAYPFPEEDENCVELEVKGYDTSLSESDIKSELSKLFSSCGKIVQAIICKSFSIVFLVGVDAVEKAPKLSGTDMGGGHKVIVRFVSYRGRTTAHPRRHKGHSICGPNKRPKMAEKKKKDKKPKMAQKKKIIKKPKIKRKIIKKPTMTLE</sequence>
<dbReference type="Proteomes" id="UP000694251">
    <property type="component" value="Chromosome 8"/>
</dbReference>
<feature type="region of interest" description="Disordered" evidence="2">
    <location>
        <begin position="292"/>
        <end position="337"/>
    </location>
</feature>
<gene>
    <name evidence="4" type="ORF">ISN44_As08g009310</name>
</gene>
<evidence type="ECO:0000313" key="4">
    <source>
        <dbReference type="EMBL" id="KAG7581208.1"/>
    </source>
</evidence>
<dbReference type="GO" id="GO:0003723">
    <property type="term" value="F:RNA binding"/>
    <property type="evidence" value="ECO:0007669"/>
    <property type="project" value="UniProtKB-UniRule"/>
</dbReference>
<organism evidence="4 5">
    <name type="scientific">Arabidopsis suecica</name>
    <name type="common">Swedish thale-cress</name>
    <name type="synonym">Cardaminopsis suecica</name>
    <dbReference type="NCBI Taxonomy" id="45249"/>
    <lineage>
        <taxon>Eukaryota</taxon>
        <taxon>Viridiplantae</taxon>
        <taxon>Streptophyta</taxon>
        <taxon>Embryophyta</taxon>
        <taxon>Tracheophyta</taxon>
        <taxon>Spermatophyta</taxon>
        <taxon>Magnoliopsida</taxon>
        <taxon>eudicotyledons</taxon>
        <taxon>Gunneridae</taxon>
        <taxon>Pentapetalae</taxon>
        <taxon>rosids</taxon>
        <taxon>malvids</taxon>
        <taxon>Brassicales</taxon>
        <taxon>Brassicaceae</taxon>
        <taxon>Camelineae</taxon>
        <taxon>Arabidopsis</taxon>
    </lineage>
</organism>
<name>A0A8T2B2P6_ARASU</name>
<dbReference type="AlphaFoldDB" id="A0A8T2B2P6"/>
<dbReference type="PROSITE" id="PS50102">
    <property type="entry name" value="RRM"/>
    <property type="match status" value="1"/>
</dbReference>
<comment type="caution">
    <text evidence="4">The sequence shown here is derived from an EMBL/GenBank/DDBJ whole genome shotgun (WGS) entry which is preliminary data.</text>
</comment>
<evidence type="ECO:0000256" key="1">
    <source>
        <dbReference type="PROSITE-ProRule" id="PRU00176"/>
    </source>
</evidence>
<dbReference type="OrthoDB" id="1085271at2759"/>
<proteinExistence type="predicted"/>
<feature type="domain" description="RRM" evidence="3">
    <location>
        <begin position="126"/>
        <end position="199"/>
    </location>
</feature>